<feature type="repeat" description="TPR" evidence="7">
    <location>
        <begin position="532"/>
        <end position="565"/>
    </location>
</feature>
<evidence type="ECO:0000256" key="2">
    <source>
        <dbReference type="ARBA" id="ARBA00022737"/>
    </source>
</evidence>
<keyword evidence="5" id="KW-0539">Nucleus</keyword>
<dbReference type="PROSITE" id="PS50005">
    <property type="entry name" value="TPR"/>
    <property type="match status" value="5"/>
</dbReference>
<dbReference type="AlphaFoldDB" id="A0A1R3G7E7"/>
<dbReference type="GO" id="GO:0007091">
    <property type="term" value="P:metaphase/anaphase transition of mitotic cell cycle"/>
    <property type="evidence" value="ECO:0007669"/>
    <property type="project" value="TreeGrafter"/>
</dbReference>
<dbReference type="PANTHER" id="PTHR12558:SF25">
    <property type="entry name" value="CELL DIVISION CYCLE PROTEIN 27 HOMOLOG B-LIKE"/>
    <property type="match status" value="1"/>
</dbReference>
<dbReference type="InterPro" id="IPR019734">
    <property type="entry name" value="TPR_rpt"/>
</dbReference>
<dbReference type="Pfam" id="PF14559">
    <property type="entry name" value="TPR_19"/>
    <property type="match status" value="1"/>
</dbReference>
<organism evidence="8 9">
    <name type="scientific">Corchorus capsularis</name>
    <name type="common">Jute</name>
    <dbReference type="NCBI Taxonomy" id="210143"/>
    <lineage>
        <taxon>Eukaryota</taxon>
        <taxon>Viridiplantae</taxon>
        <taxon>Streptophyta</taxon>
        <taxon>Embryophyta</taxon>
        <taxon>Tracheophyta</taxon>
        <taxon>Spermatophyta</taxon>
        <taxon>Magnoliopsida</taxon>
        <taxon>eudicotyledons</taxon>
        <taxon>Gunneridae</taxon>
        <taxon>Pentapetalae</taxon>
        <taxon>rosids</taxon>
        <taxon>malvids</taxon>
        <taxon>Malvales</taxon>
        <taxon>Malvaceae</taxon>
        <taxon>Grewioideae</taxon>
        <taxon>Apeibeae</taxon>
        <taxon>Corchorus</taxon>
    </lineage>
</organism>
<protein>
    <submittedName>
        <fullName evidence="8">Tetratricopeptide TPR-1</fullName>
    </submittedName>
</protein>
<feature type="repeat" description="TPR" evidence="7">
    <location>
        <begin position="103"/>
        <end position="136"/>
    </location>
</feature>
<keyword evidence="3" id="KW-0498">Mitosis</keyword>
<evidence type="ECO:0000313" key="9">
    <source>
        <dbReference type="Proteomes" id="UP000188268"/>
    </source>
</evidence>
<proteinExistence type="inferred from homology"/>
<dbReference type="SUPFAM" id="SSF48452">
    <property type="entry name" value="TPR-like"/>
    <property type="match status" value="2"/>
</dbReference>
<comment type="caution">
    <text evidence="8">The sequence shown here is derived from an EMBL/GenBank/DDBJ whole genome shotgun (WGS) entry which is preliminary data.</text>
</comment>
<keyword evidence="9" id="KW-1185">Reference proteome</keyword>
<evidence type="ECO:0000256" key="1">
    <source>
        <dbReference type="ARBA" id="ARBA00004123"/>
    </source>
</evidence>
<dbReference type="Pfam" id="PF13181">
    <property type="entry name" value="TPR_8"/>
    <property type="match status" value="1"/>
</dbReference>
<dbReference type="GO" id="GO:0016567">
    <property type="term" value="P:protein ubiquitination"/>
    <property type="evidence" value="ECO:0007669"/>
    <property type="project" value="TreeGrafter"/>
</dbReference>
<dbReference type="EMBL" id="AWWV01015047">
    <property type="protein sequence ID" value="OMO54009.1"/>
    <property type="molecule type" value="Genomic_DNA"/>
</dbReference>
<gene>
    <name evidence="8" type="ORF">CCACVL1_28140</name>
</gene>
<accession>A0A1R3G7E7</accession>
<evidence type="ECO:0000256" key="3">
    <source>
        <dbReference type="ARBA" id="ARBA00022776"/>
    </source>
</evidence>
<dbReference type="GO" id="GO:0005680">
    <property type="term" value="C:anaphase-promoting complex"/>
    <property type="evidence" value="ECO:0007669"/>
    <property type="project" value="TreeGrafter"/>
</dbReference>
<keyword evidence="4 7" id="KW-0802">TPR repeat</keyword>
<dbReference type="GO" id="GO:0031145">
    <property type="term" value="P:anaphase-promoting complex-dependent catabolic process"/>
    <property type="evidence" value="ECO:0007669"/>
    <property type="project" value="TreeGrafter"/>
</dbReference>
<keyword evidence="2" id="KW-0677">Repeat</keyword>
<evidence type="ECO:0000256" key="5">
    <source>
        <dbReference type="ARBA" id="ARBA00023242"/>
    </source>
</evidence>
<dbReference type="GO" id="GO:0005737">
    <property type="term" value="C:cytoplasm"/>
    <property type="evidence" value="ECO:0007669"/>
    <property type="project" value="TreeGrafter"/>
</dbReference>
<evidence type="ECO:0000256" key="6">
    <source>
        <dbReference type="ARBA" id="ARBA00038210"/>
    </source>
</evidence>
<dbReference type="Pfam" id="PF12895">
    <property type="entry name" value="ANAPC3"/>
    <property type="match status" value="1"/>
</dbReference>
<comment type="similarity">
    <text evidence="6">Belongs to the APC3/CDC27 family.</text>
</comment>
<name>A0A1R3G7E7_COCAP</name>
<dbReference type="FunFam" id="1.25.40.10:FF:000018">
    <property type="entry name" value="Cell division cycle protein 27 homolog B"/>
    <property type="match status" value="1"/>
</dbReference>
<feature type="repeat" description="TPR" evidence="7">
    <location>
        <begin position="566"/>
        <end position="599"/>
    </location>
</feature>
<dbReference type="Gramene" id="OMO54009">
    <property type="protein sequence ID" value="OMO54009"/>
    <property type="gene ID" value="CCACVL1_28140"/>
</dbReference>
<evidence type="ECO:0000256" key="4">
    <source>
        <dbReference type="ARBA" id="ARBA00022803"/>
    </source>
</evidence>
<dbReference type="InterPro" id="IPR011990">
    <property type="entry name" value="TPR-like_helical_dom_sf"/>
</dbReference>
<dbReference type="Proteomes" id="UP000188268">
    <property type="component" value="Unassembled WGS sequence"/>
</dbReference>
<feature type="repeat" description="TPR" evidence="7">
    <location>
        <begin position="668"/>
        <end position="701"/>
    </location>
</feature>
<reference evidence="8 9" key="1">
    <citation type="submission" date="2013-09" db="EMBL/GenBank/DDBJ databases">
        <title>Corchorus capsularis genome sequencing.</title>
        <authorList>
            <person name="Alam M."/>
            <person name="Haque M.S."/>
            <person name="Islam M.S."/>
            <person name="Emdad E.M."/>
            <person name="Islam M.M."/>
            <person name="Ahmed B."/>
            <person name="Halim A."/>
            <person name="Hossen Q.M.M."/>
            <person name="Hossain M.Z."/>
            <person name="Ahmed R."/>
            <person name="Khan M.M."/>
            <person name="Islam R."/>
            <person name="Rashid M.M."/>
            <person name="Khan S.A."/>
            <person name="Rahman M.S."/>
            <person name="Alam M."/>
        </authorList>
    </citation>
    <scope>NUCLEOTIDE SEQUENCE [LARGE SCALE GENOMIC DNA]</scope>
    <source>
        <strain evidence="9">cv. CVL-1</strain>
        <tissue evidence="8">Whole seedling</tissue>
    </source>
</reference>
<dbReference type="Gene3D" id="1.25.40.10">
    <property type="entry name" value="Tetratricopeptide repeat domain"/>
    <property type="match status" value="4"/>
</dbReference>
<sequence length="731" mass="82320">MEALLSNYVEKSLNNYMRRNAIFLCERLYAEFPSEVNLQLLARCYLNNNHAHSAYYILKGMQMAQSRYLFATACLEMDLFSEAEAALLPIQELGAEVPNGIGAAVHYLLGIIYRNTDRVGGSVEHFRKALSIDPLFWAAYEELCMLGEAEEATVYFGDAAVHLVQEHSLGNASNDLQITDKDQSSDSSQTFGLEDLSLCHVQQMGGNNIKDMCQNNHGGALLAGPAGEITNNGCKMSFFKTPSPVLTQLSDPPSLVRNMQRCRSESSGRSSIQARRKFARVNESAQVIRGSLFFDSGRRRSTRLAAARRCVNTSRGSDNEAENLFTLTKSSSTACSSTDCKDQSENLEEEFRSASSTFSSSEDVKFFQHEVVNTKLRGFLPNSSTTESAISDMMSLLRILGEGYQHLCGFRSQEALNVYQKLSLKQYNTGWVLSQVGKAYFELVDYLNADFAFSLAQQISPYNLEGMDVYSTVLYHLKEDMKLKYLAEELISVDRFAPQSWCAIGNCYSLQKDHESALKCFQRAVHLNSRFAYAHTLSGHEHVIMENYEDGLECYQRALQIDARDYKSWYGLGMIYLQEEKFGFAEHHFRRAYQINPYSSVIMCYLGTALEALKRGEEALEMMEKAIATDNKNPLPKYNKAKMLVKLGELNEALEVLEELKECTPRESSIYALMGEIYKQHKNYDKAVLHYGIALDLKPSTFDAAKIKAAIEKSMLPDELEDDFLALGSYS</sequence>
<dbReference type="Pfam" id="PF00515">
    <property type="entry name" value="TPR_1"/>
    <property type="match status" value="1"/>
</dbReference>
<evidence type="ECO:0000313" key="8">
    <source>
        <dbReference type="EMBL" id="OMO54009.1"/>
    </source>
</evidence>
<dbReference type="OrthoDB" id="329563at2759"/>
<comment type="subcellular location">
    <subcellularLocation>
        <location evidence="1">Nucleus</location>
    </subcellularLocation>
</comment>
<keyword evidence="3" id="KW-0132">Cell division</keyword>
<feature type="repeat" description="TPR" evidence="7">
    <location>
        <begin position="498"/>
        <end position="531"/>
    </location>
</feature>
<evidence type="ECO:0000256" key="7">
    <source>
        <dbReference type="PROSITE-ProRule" id="PRU00339"/>
    </source>
</evidence>
<keyword evidence="3" id="KW-0131">Cell cycle</keyword>
<dbReference type="OMA" id="GHEHVIM"/>
<dbReference type="SMART" id="SM00028">
    <property type="entry name" value="TPR"/>
    <property type="match status" value="8"/>
</dbReference>
<dbReference type="STRING" id="210143.A0A1R3G7E7"/>
<dbReference type="Pfam" id="PF13432">
    <property type="entry name" value="TPR_16"/>
    <property type="match status" value="1"/>
</dbReference>
<dbReference type="GO" id="GO:0051301">
    <property type="term" value="P:cell division"/>
    <property type="evidence" value="ECO:0007669"/>
    <property type="project" value="TreeGrafter"/>
</dbReference>
<dbReference type="PANTHER" id="PTHR12558">
    <property type="entry name" value="CELL DIVISION CYCLE 16,23,27"/>
    <property type="match status" value="1"/>
</dbReference>